<protein>
    <recommendedName>
        <fullName evidence="3">histidine kinase</fullName>
        <ecNumber evidence="3">2.7.13.3</ecNumber>
    </recommendedName>
</protein>
<comment type="subcellular location">
    <subcellularLocation>
        <location evidence="2">Membrane</location>
    </subcellularLocation>
</comment>
<feature type="domain" description="HAMP" evidence="14">
    <location>
        <begin position="311"/>
        <end position="367"/>
    </location>
</feature>
<keyword evidence="6 12" id="KW-0812">Transmembrane</keyword>
<comment type="caution">
    <text evidence="15">The sequence shown here is derived from an EMBL/GenBank/DDBJ whole genome shotgun (WGS) entry which is preliminary data.</text>
</comment>
<dbReference type="GO" id="GO:0000155">
    <property type="term" value="F:phosphorelay sensor kinase activity"/>
    <property type="evidence" value="ECO:0007669"/>
    <property type="project" value="InterPro"/>
</dbReference>
<sequence>MDRLRTLGRALPPRLRQIARLARVRTRRWRTRLLARTRRSPAPPGEDDADRRLISPLMRRILLVNMLPLVVFGLTLLFLSQFRNSLLIAEVSALREQARIYAGALGQSAVTLNPAARGLRRDRLPGGTHMLEPNLARPLLLRLTEPSPTADARIFSPDGTLIADSHQEKLAHRRPGSPPPSPDMQDVPADGTPSSHDGLFRRLVDALFGNDEDMRLDDRPPPPLPGDRSLKVGPPREDPETPPYIRRTANHKLVITVAEPIVHDGQTVGIIQLTRTGEMIDTSLFKIRSSILSLFLLAMAIMVLLSWYLSLTIARPLLRLATSAHVMRENSGRTGTVPSALLGRSDEIGDVARALQDSAQALWTRMDAIERFAADVAHEIKNPLSSIRSAIETILRIDDPDRQRRLLTIIGEDVRRLDRLITDISDASRLDAELSRVRAQPVAVVPLLSLLAEIHQSTRKPHQPDIDLAISDDTPEAPLLVLAVEDRLVQVIRNLIGNAISFSPPDGHIYLEAHAAGGMVEISVTDEGPGIPESKLDSIFDRFYSERPKAENFGQHSGLGLSISRQIIQALRGTIRAENRTDREGRVIGARFIIRLPRATGTPPARREDDAD</sequence>
<evidence type="ECO:0000256" key="1">
    <source>
        <dbReference type="ARBA" id="ARBA00000085"/>
    </source>
</evidence>
<evidence type="ECO:0000256" key="2">
    <source>
        <dbReference type="ARBA" id="ARBA00004370"/>
    </source>
</evidence>
<keyword evidence="9" id="KW-0902">Two-component regulatory system</keyword>
<evidence type="ECO:0000256" key="6">
    <source>
        <dbReference type="ARBA" id="ARBA00022692"/>
    </source>
</evidence>
<evidence type="ECO:0000256" key="11">
    <source>
        <dbReference type="SAM" id="MobiDB-lite"/>
    </source>
</evidence>
<dbReference type="Pfam" id="PF13755">
    <property type="entry name" value="Sensor_TM1"/>
    <property type="match status" value="1"/>
</dbReference>
<feature type="compositionally biased region" description="Basic and acidic residues" evidence="11">
    <location>
        <begin position="228"/>
        <end position="239"/>
    </location>
</feature>
<feature type="domain" description="Histidine kinase" evidence="13">
    <location>
        <begin position="375"/>
        <end position="600"/>
    </location>
</feature>
<dbReference type="GO" id="GO:0005886">
    <property type="term" value="C:plasma membrane"/>
    <property type="evidence" value="ECO:0007669"/>
    <property type="project" value="TreeGrafter"/>
</dbReference>
<keyword evidence="16" id="KW-1185">Reference proteome</keyword>
<evidence type="ECO:0000256" key="8">
    <source>
        <dbReference type="ARBA" id="ARBA00022989"/>
    </source>
</evidence>
<dbReference type="InterPro" id="IPR050428">
    <property type="entry name" value="TCS_sensor_his_kinase"/>
</dbReference>
<dbReference type="PRINTS" id="PR00344">
    <property type="entry name" value="BCTRLSENSOR"/>
</dbReference>
<organism evidence="15 16">
    <name type="scientific">Acetobacter estunensis</name>
    <dbReference type="NCBI Taxonomy" id="104097"/>
    <lineage>
        <taxon>Bacteria</taxon>
        <taxon>Pseudomonadati</taxon>
        <taxon>Pseudomonadota</taxon>
        <taxon>Alphaproteobacteria</taxon>
        <taxon>Acetobacterales</taxon>
        <taxon>Acetobacteraceae</taxon>
        <taxon>Acetobacter</taxon>
    </lineage>
</organism>
<dbReference type="PROSITE" id="PS50109">
    <property type="entry name" value="HIS_KIN"/>
    <property type="match status" value="1"/>
</dbReference>
<dbReference type="InterPro" id="IPR004358">
    <property type="entry name" value="Sig_transdc_His_kin-like_C"/>
</dbReference>
<feature type="region of interest" description="Disordered" evidence="11">
    <location>
        <begin position="167"/>
        <end position="196"/>
    </location>
</feature>
<evidence type="ECO:0000256" key="10">
    <source>
        <dbReference type="ARBA" id="ARBA00023136"/>
    </source>
</evidence>
<keyword evidence="10 12" id="KW-0472">Membrane</keyword>
<evidence type="ECO:0000256" key="4">
    <source>
        <dbReference type="ARBA" id="ARBA00022553"/>
    </source>
</evidence>
<evidence type="ECO:0000256" key="12">
    <source>
        <dbReference type="SAM" id="Phobius"/>
    </source>
</evidence>
<dbReference type="SUPFAM" id="SSF47384">
    <property type="entry name" value="Homodimeric domain of signal transducing histidine kinase"/>
    <property type="match status" value="1"/>
</dbReference>
<evidence type="ECO:0000256" key="3">
    <source>
        <dbReference type="ARBA" id="ARBA00012438"/>
    </source>
</evidence>
<dbReference type="InterPro" id="IPR036097">
    <property type="entry name" value="HisK_dim/P_sf"/>
</dbReference>
<dbReference type="PANTHER" id="PTHR45436">
    <property type="entry name" value="SENSOR HISTIDINE KINASE YKOH"/>
    <property type="match status" value="1"/>
</dbReference>
<evidence type="ECO:0000313" key="15">
    <source>
        <dbReference type="EMBL" id="NHO54208.1"/>
    </source>
</evidence>
<dbReference type="Gene3D" id="6.10.340.10">
    <property type="match status" value="1"/>
</dbReference>
<accession>A0A967B7B1</accession>
<dbReference type="SUPFAM" id="SSF55874">
    <property type="entry name" value="ATPase domain of HSP90 chaperone/DNA topoisomerase II/histidine kinase"/>
    <property type="match status" value="1"/>
</dbReference>
<dbReference type="Pfam" id="PF13756">
    <property type="entry name" value="Stimulus_sens_1"/>
    <property type="match status" value="1"/>
</dbReference>
<dbReference type="Pfam" id="PF02518">
    <property type="entry name" value="HATPase_c"/>
    <property type="match status" value="1"/>
</dbReference>
<evidence type="ECO:0000313" key="16">
    <source>
        <dbReference type="Proteomes" id="UP000597459"/>
    </source>
</evidence>
<dbReference type="SMART" id="SM00388">
    <property type="entry name" value="HisKA"/>
    <property type="match status" value="1"/>
</dbReference>
<evidence type="ECO:0000256" key="5">
    <source>
        <dbReference type="ARBA" id="ARBA00022679"/>
    </source>
</evidence>
<keyword evidence="4" id="KW-0597">Phosphoprotein</keyword>
<dbReference type="InterPro" id="IPR025919">
    <property type="entry name" value="Stimulus_sens_dom"/>
</dbReference>
<dbReference type="Pfam" id="PF00512">
    <property type="entry name" value="HisKA"/>
    <property type="match status" value="1"/>
</dbReference>
<evidence type="ECO:0000256" key="7">
    <source>
        <dbReference type="ARBA" id="ARBA00022777"/>
    </source>
</evidence>
<feature type="transmembrane region" description="Helical" evidence="12">
    <location>
        <begin position="61"/>
        <end position="79"/>
    </location>
</feature>
<feature type="region of interest" description="Disordered" evidence="11">
    <location>
        <begin position="211"/>
        <end position="244"/>
    </location>
</feature>
<dbReference type="PROSITE" id="PS50885">
    <property type="entry name" value="HAMP"/>
    <property type="match status" value="1"/>
</dbReference>
<dbReference type="Proteomes" id="UP000597459">
    <property type="component" value="Unassembled WGS sequence"/>
</dbReference>
<keyword evidence="8 12" id="KW-1133">Transmembrane helix</keyword>
<dbReference type="Gene3D" id="1.10.287.130">
    <property type="match status" value="1"/>
</dbReference>
<dbReference type="InterPro" id="IPR003661">
    <property type="entry name" value="HisK_dim/P_dom"/>
</dbReference>
<keyword evidence="7" id="KW-0418">Kinase</keyword>
<keyword evidence="5" id="KW-0808">Transferase</keyword>
<dbReference type="EC" id="2.7.13.3" evidence="3"/>
<evidence type="ECO:0000259" key="14">
    <source>
        <dbReference type="PROSITE" id="PS50885"/>
    </source>
</evidence>
<dbReference type="InterPro" id="IPR003594">
    <property type="entry name" value="HATPase_dom"/>
</dbReference>
<gene>
    <name evidence="15" type="ORF">GOB87_09610</name>
</gene>
<dbReference type="InterPro" id="IPR003660">
    <property type="entry name" value="HAMP_dom"/>
</dbReference>
<dbReference type="InterPro" id="IPR036890">
    <property type="entry name" value="HATPase_C_sf"/>
</dbReference>
<feature type="transmembrane region" description="Helical" evidence="12">
    <location>
        <begin position="291"/>
        <end position="309"/>
    </location>
</feature>
<dbReference type="CDD" id="cd00082">
    <property type="entry name" value="HisKA"/>
    <property type="match status" value="1"/>
</dbReference>
<dbReference type="InterPro" id="IPR025908">
    <property type="entry name" value="Sensor_TM1"/>
</dbReference>
<name>A0A967B7B1_9PROT</name>
<reference evidence="15" key="1">
    <citation type="submission" date="2019-11" db="EMBL/GenBank/DDBJ databases">
        <title>Description of new Acetobacter species.</title>
        <authorList>
            <person name="Cleenwerck I."/>
            <person name="Sombolestani A.S."/>
        </authorList>
    </citation>
    <scope>NUCLEOTIDE SEQUENCE</scope>
    <source>
        <strain evidence="15">LMG 1626</strain>
    </source>
</reference>
<evidence type="ECO:0000256" key="9">
    <source>
        <dbReference type="ARBA" id="ARBA00023012"/>
    </source>
</evidence>
<proteinExistence type="predicted"/>
<comment type="catalytic activity">
    <reaction evidence="1">
        <text>ATP + protein L-histidine = ADP + protein N-phospho-L-histidine.</text>
        <dbReference type="EC" id="2.7.13.3"/>
    </reaction>
</comment>
<dbReference type="PANTHER" id="PTHR45436:SF5">
    <property type="entry name" value="SENSOR HISTIDINE KINASE TRCS"/>
    <property type="match status" value="1"/>
</dbReference>
<evidence type="ECO:0000259" key="13">
    <source>
        <dbReference type="PROSITE" id="PS50109"/>
    </source>
</evidence>
<dbReference type="EMBL" id="WOTH01000018">
    <property type="protein sequence ID" value="NHO54208.1"/>
    <property type="molecule type" value="Genomic_DNA"/>
</dbReference>
<dbReference type="InterPro" id="IPR005467">
    <property type="entry name" value="His_kinase_dom"/>
</dbReference>
<dbReference type="AlphaFoldDB" id="A0A967B7B1"/>
<dbReference type="SMART" id="SM00387">
    <property type="entry name" value="HATPase_c"/>
    <property type="match status" value="1"/>
</dbReference>
<dbReference type="Gene3D" id="3.30.565.10">
    <property type="entry name" value="Histidine kinase-like ATPase, C-terminal domain"/>
    <property type="match status" value="1"/>
</dbReference>